<dbReference type="GeneID" id="37109195"/>
<organism evidence="5 6">
    <name type="scientific">Aspergillus sclerotioniger CBS 115572</name>
    <dbReference type="NCBI Taxonomy" id="1450535"/>
    <lineage>
        <taxon>Eukaryota</taxon>
        <taxon>Fungi</taxon>
        <taxon>Dikarya</taxon>
        <taxon>Ascomycota</taxon>
        <taxon>Pezizomycotina</taxon>
        <taxon>Eurotiomycetes</taxon>
        <taxon>Eurotiomycetidae</taxon>
        <taxon>Eurotiales</taxon>
        <taxon>Aspergillaceae</taxon>
        <taxon>Aspergillus</taxon>
        <taxon>Aspergillus subgen. Circumdati</taxon>
    </lineage>
</organism>
<keyword evidence="4" id="KW-0472">Membrane</keyword>
<dbReference type="GO" id="GO:0006487">
    <property type="term" value="P:protein N-linked glycosylation"/>
    <property type="evidence" value="ECO:0007669"/>
    <property type="project" value="TreeGrafter"/>
</dbReference>
<comment type="similarity">
    <text evidence="1">Belongs to the glycosyltransferase 34 family.</text>
</comment>
<dbReference type="RefSeq" id="XP_025472997.1">
    <property type="nucleotide sequence ID" value="XM_025607052.1"/>
</dbReference>
<dbReference type="PANTHER" id="PTHR31306:SF8">
    <property type="entry name" value="GLYCOSYLTRANSFERASE FAMILY 34 PROTEIN"/>
    <property type="match status" value="1"/>
</dbReference>
<protein>
    <submittedName>
        <fullName evidence="5">Galactosyl transferase GMA12/MNN10 family protein</fullName>
    </submittedName>
</protein>
<dbReference type="STRING" id="1450535.A0A317XCB2"/>
<dbReference type="PANTHER" id="PTHR31306">
    <property type="entry name" value="ALPHA-1,6-MANNOSYLTRANSFERASE MNN11-RELATED"/>
    <property type="match status" value="1"/>
</dbReference>
<dbReference type="Pfam" id="PF05637">
    <property type="entry name" value="Glyco_transf_34"/>
    <property type="match status" value="1"/>
</dbReference>
<evidence type="ECO:0000256" key="2">
    <source>
        <dbReference type="ARBA" id="ARBA00022676"/>
    </source>
</evidence>
<evidence type="ECO:0000256" key="3">
    <source>
        <dbReference type="ARBA" id="ARBA00022679"/>
    </source>
</evidence>
<feature type="transmembrane region" description="Helical" evidence="4">
    <location>
        <begin position="20"/>
        <end position="41"/>
    </location>
</feature>
<dbReference type="EMBL" id="MSFK01000001">
    <property type="protein sequence ID" value="PWY96236.1"/>
    <property type="molecule type" value="Genomic_DNA"/>
</dbReference>
<name>A0A317XCB2_9EURO</name>
<evidence type="ECO:0000313" key="6">
    <source>
        <dbReference type="Proteomes" id="UP000246702"/>
    </source>
</evidence>
<evidence type="ECO:0000256" key="1">
    <source>
        <dbReference type="ARBA" id="ARBA00005664"/>
    </source>
</evidence>
<gene>
    <name evidence="5" type="ORF">BO94DRAFT_3434</name>
</gene>
<dbReference type="OrthoDB" id="407658at2759"/>
<comment type="caution">
    <text evidence="5">The sequence shown here is derived from an EMBL/GenBank/DDBJ whole genome shotgun (WGS) entry which is preliminary data.</text>
</comment>
<keyword evidence="3 5" id="KW-0808">Transferase</keyword>
<dbReference type="AlphaFoldDB" id="A0A317XCB2"/>
<keyword evidence="2" id="KW-0328">Glycosyltransferase</keyword>
<dbReference type="InterPro" id="IPR008630">
    <property type="entry name" value="Glyco_trans_34"/>
</dbReference>
<keyword evidence="4" id="KW-1133">Transmembrane helix</keyword>
<sequence length="312" mass="36383">MGAIKIRLTYARGGRSHRVWLKPALHVALAFMVVLGLLNMFSSYNVHQEQIPNSLPTIRKVTMLYGNRTIYDRALKTHEAHSRKYGYPMTVLRKSILEGLWTKPAIILSTLIEEMGKPEEQRAQWLFWFDADTILMNPNIPLETFLPPPHFSETHLLLTKDWNGMNNGVFFLRVHPWSIQFLSAIVSYPVIHPDAHLLWEDQSVMNRLKKEHEYFSRSMVYCPLRWFNAYKRNHNATDINLKKPTHFQIHPGDIIVHFPGTPANELKSTMLPYLEVAESHDPEWELSLEQTGYLRETAEFWGDMSESNNNML</sequence>
<reference evidence="5 6" key="1">
    <citation type="submission" date="2016-12" db="EMBL/GenBank/DDBJ databases">
        <title>The genomes of Aspergillus section Nigri reveals drivers in fungal speciation.</title>
        <authorList>
            <consortium name="DOE Joint Genome Institute"/>
            <person name="Vesth T.C."/>
            <person name="Nybo J."/>
            <person name="Theobald S."/>
            <person name="Brandl J."/>
            <person name="Frisvad J.C."/>
            <person name="Nielsen K.F."/>
            <person name="Lyhne E.K."/>
            <person name="Kogle M.E."/>
            <person name="Kuo A."/>
            <person name="Riley R."/>
            <person name="Clum A."/>
            <person name="Nolan M."/>
            <person name="Lipzen A."/>
            <person name="Salamov A."/>
            <person name="Henrissat B."/>
            <person name="Wiebenga A."/>
            <person name="De Vries R.P."/>
            <person name="Grigoriev I.V."/>
            <person name="Mortensen U.H."/>
            <person name="Andersen M.R."/>
            <person name="Baker S.E."/>
        </authorList>
    </citation>
    <scope>NUCLEOTIDE SEQUENCE [LARGE SCALE GENOMIC DNA]</scope>
    <source>
        <strain evidence="5 6">CBS 115572</strain>
    </source>
</reference>
<accession>A0A317XCB2</accession>
<dbReference type="GO" id="GO:0000139">
    <property type="term" value="C:Golgi membrane"/>
    <property type="evidence" value="ECO:0007669"/>
    <property type="project" value="TreeGrafter"/>
</dbReference>
<dbReference type="Proteomes" id="UP000246702">
    <property type="component" value="Unassembled WGS sequence"/>
</dbReference>
<keyword evidence="6" id="KW-1185">Reference proteome</keyword>
<evidence type="ECO:0000256" key="4">
    <source>
        <dbReference type="SAM" id="Phobius"/>
    </source>
</evidence>
<dbReference type="Gene3D" id="3.90.550.10">
    <property type="entry name" value="Spore Coat Polysaccharide Biosynthesis Protein SpsA, Chain A"/>
    <property type="match status" value="1"/>
</dbReference>
<keyword evidence="4" id="KW-0812">Transmembrane</keyword>
<dbReference type="InterPro" id="IPR029044">
    <property type="entry name" value="Nucleotide-diphossugar_trans"/>
</dbReference>
<proteinExistence type="inferred from homology"/>
<dbReference type="GO" id="GO:0016757">
    <property type="term" value="F:glycosyltransferase activity"/>
    <property type="evidence" value="ECO:0007669"/>
    <property type="project" value="UniProtKB-KW"/>
</dbReference>
<evidence type="ECO:0000313" key="5">
    <source>
        <dbReference type="EMBL" id="PWY96236.1"/>
    </source>
</evidence>